<dbReference type="InterPro" id="IPR035647">
    <property type="entry name" value="EFG_III/V"/>
</dbReference>
<dbReference type="InterPro" id="IPR005517">
    <property type="entry name" value="Transl_elong_EFG/EF2_IV"/>
</dbReference>
<accession>A0A1D2VJ63</accession>
<organism evidence="4 5">
    <name type="scientific">Ascoidea rubescens DSM 1968</name>
    <dbReference type="NCBI Taxonomy" id="1344418"/>
    <lineage>
        <taxon>Eukaryota</taxon>
        <taxon>Fungi</taxon>
        <taxon>Dikarya</taxon>
        <taxon>Ascomycota</taxon>
        <taxon>Saccharomycotina</taxon>
        <taxon>Saccharomycetes</taxon>
        <taxon>Ascoideaceae</taxon>
        <taxon>Ascoidea</taxon>
    </lineage>
</organism>
<dbReference type="GO" id="GO:0005829">
    <property type="term" value="C:cytosol"/>
    <property type="evidence" value="ECO:0007669"/>
    <property type="project" value="TreeGrafter"/>
</dbReference>
<dbReference type="Pfam" id="PF00679">
    <property type="entry name" value="EFG_C"/>
    <property type="match status" value="1"/>
</dbReference>
<dbReference type="GO" id="GO:0003924">
    <property type="term" value="F:GTPase activity"/>
    <property type="evidence" value="ECO:0007669"/>
    <property type="project" value="TreeGrafter"/>
</dbReference>
<dbReference type="AlphaFoldDB" id="A0A1D2VJ63"/>
<dbReference type="SMART" id="SM00889">
    <property type="entry name" value="EFG_IV"/>
    <property type="match status" value="1"/>
</dbReference>
<proteinExistence type="predicted"/>
<dbReference type="EMBL" id="KV454479">
    <property type="protein sequence ID" value="ODV61517.1"/>
    <property type="molecule type" value="Genomic_DNA"/>
</dbReference>
<dbReference type="STRING" id="1344418.A0A1D2VJ63"/>
<dbReference type="InterPro" id="IPR009000">
    <property type="entry name" value="Transl_B-barrel_sf"/>
</dbReference>
<name>A0A1D2VJ63_9ASCO</name>
<dbReference type="SUPFAM" id="SSF54211">
    <property type="entry name" value="Ribosomal protein S5 domain 2-like"/>
    <property type="match status" value="1"/>
</dbReference>
<dbReference type="InterPro" id="IPR000640">
    <property type="entry name" value="EFG_V-like"/>
</dbReference>
<evidence type="ECO:0000256" key="1">
    <source>
        <dbReference type="ARBA" id="ARBA00022741"/>
    </source>
</evidence>
<dbReference type="GO" id="GO:0030623">
    <property type="term" value="F:U5 snRNA binding"/>
    <property type="evidence" value="ECO:0007669"/>
    <property type="project" value="TreeGrafter"/>
</dbReference>
<dbReference type="FunFam" id="2.40.30.10:FF:000029">
    <property type="entry name" value="116 kDa U5 small nuclear ribonucleoprotein component"/>
    <property type="match status" value="1"/>
</dbReference>
<dbReference type="FunCoup" id="A0A1D2VJ63">
    <property type="interactions" value="257"/>
</dbReference>
<evidence type="ECO:0000259" key="3">
    <source>
        <dbReference type="SMART" id="SM00889"/>
    </source>
</evidence>
<evidence type="ECO:0000313" key="5">
    <source>
        <dbReference type="Proteomes" id="UP000095038"/>
    </source>
</evidence>
<dbReference type="Pfam" id="PF03764">
    <property type="entry name" value="EFG_IV"/>
    <property type="match status" value="1"/>
</dbReference>
<dbReference type="Proteomes" id="UP000095038">
    <property type="component" value="Unassembled WGS sequence"/>
</dbReference>
<dbReference type="Gene3D" id="3.90.1430.10">
    <property type="entry name" value="Yeast translation eEF2 (G' domain)"/>
    <property type="match status" value="1"/>
</dbReference>
<dbReference type="InterPro" id="IPR014721">
    <property type="entry name" value="Ribsml_uS5_D2-typ_fold_subgr"/>
</dbReference>
<dbReference type="GO" id="GO:0005525">
    <property type="term" value="F:GTP binding"/>
    <property type="evidence" value="ECO:0007669"/>
    <property type="project" value="UniProtKB-KW"/>
</dbReference>
<keyword evidence="5" id="KW-1185">Reference proteome</keyword>
<dbReference type="GO" id="GO:0071007">
    <property type="term" value="C:U2-type catalytic step 2 spliceosome"/>
    <property type="evidence" value="ECO:0007669"/>
    <property type="project" value="TreeGrafter"/>
</dbReference>
<keyword evidence="2" id="KW-0342">GTP-binding</keyword>
<dbReference type="SUPFAM" id="SSF54980">
    <property type="entry name" value="EF-G C-terminal domain-like"/>
    <property type="match status" value="2"/>
</dbReference>
<protein>
    <recommendedName>
        <fullName evidence="3">Translation elongation factor EFG/EF2 domain-containing protein</fullName>
    </recommendedName>
</protein>
<dbReference type="GeneID" id="30966728"/>
<dbReference type="GO" id="GO:0046540">
    <property type="term" value="C:U4/U6 x U5 tri-snRNP complex"/>
    <property type="evidence" value="ECO:0007669"/>
    <property type="project" value="TreeGrafter"/>
</dbReference>
<evidence type="ECO:0000256" key="2">
    <source>
        <dbReference type="ARBA" id="ARBA00023134"/>
    </source>
</evidence>
<dbReference type="InParanoid" id="A0A1D2VJ63"/>
<dbReference type="PANTHER" id="PTHR42908">
    <property type="entry name" value="TRANSLATION ELONGATION FACTOR-RELATED"/>
    <property type="match status" value="1"/>
</dbReference>
<dbReference type="SUPFAM" id="SSF50447">
    <property type="entry name" value="Translation proteins"/>
    <property type="match status" value="1"/>
</dbReference>
<sequence>MDRLILELKLPLLDAYYKLEHVCEEVNSYMIENVKLFENYKHPKRFSPELGNVCFASPNLDICFNLRSFAKIYFDFYQINSNNTKQKSNENEIEKFSKRLWGNIYYNKDNGRFSRKQKDIETKNTFIYFILEPLYKIITTTISKENEELRYLLKKNFNICFPNKIYKLDSQILLKEICKKVFGNQSSGFVDMIEHSGMSPIENSENKIKNTLDYSFEDNKDVYEDNFYIENLIKCDNEGPLIAHVSKLMDNEDGKKFYGLCRIFSGKIQVGDEIDVLGENYSKEFQEDVSKCIVEEMYLPCGRYKMPIKEMGSGNIILIGGIDKVVSKSCTIYGKKANEEEIEEEEIYEYVKFKTINYLVEPIIKVAIEPEIASELPKLLEGFRKINKSYCGCEIKVEESGEHVVIGSGEMYLDCLLHDLRKLYGDINVKISEPFSKLSETCLDITMKKIFVESRNKMNKISIICEPLDEKIVEDLNREEIRFEEINEMIKGDLKRKRQVGKIFRYKYGWDAMASRSIWKTGPDMKGSDLLINDLVIEDEEEVRKIEYVKESICSGFKWSINQGPLMDEPIRNVKFRIIDLKISNKAIERGEGEIIPMVRKACYIGLLLSKIRVMEPYYLINVICKEDYLKFIKEIIEKRRGNFIDNGKLISCTPLVEINGVVPVMDSAGIEVDIKMVCLGQVSLLMKFFKWDMVEGDPMDGSVFLPKLKPVPLESLSRDFVMKIRKRKGISGEPSLTKYLENR</sequence>
<dbReference type="InterPro" id="IPR027417">
    <property type="entry name" value="P-loop_NTPase"/>
</dbReference>
<dbReference type="OrthoDB" id="364892at2759"/>
<keyword evidence="1" id="KW-0547">Nucleotide-binding</keyword>
<dbReference type="PANTHER" id="PTHR42908:SF6">
    <property type="entry name" value="116 KDA U5 SMALL NUCLEAR RIBONUCLEOPROTEIN COMPONENT"/>
    <property type="match status" value="1"/>
</dbReference>
<feature type="domain" description="Translation elongation factor EFG/EF2" evidence="3">
    <location>
        <begin position="487"/>
        <end position="611"/>
    </location>
</feature>
<dbReference type="Gene3D" id="3.30.70.240">
    <property type="match status" value="1"/>
</dbReference>
<dbReference type="Gene3D" id="2.40.30.10">
    <property type="entry name" value="Translation factors"/>
    <property type="match status" value="1"/>
</dbReference>
<dbReference type="CDD" id="cd01683">
    <property type="entry name" value="EF2_IV_snRNP"/>
    <property type="match status" value="1"/>
</dbReference>
<gene>
    <name evidence="4" type="ORF">ASCRUDRAFT_75515</name>
</gene>
<dbReference type="RefSeq" id="XP_020047824.1">
    <property type="nucleotide sequence ID" value="XM_020193092.1"/>
</dbReference>
<dbReference type="Gene3D" id="3.30.230.10">
    <property type="match status" value="1"/>
</dbReference>
<reference evidence="5" key="1">
    <citation type="submission" date="2016-05" db="EMBL/GenBank/DDBJ databases">
        <title>Comparative genomics of biotechnologically important yeasts.</title>
        <authorList>
            <consortium name="DOE Joint Genome Institute"/>
            <person name="Riley R."/>
            <person name="Haridas S."/>
            <person name="Wolfe K.H."/>
            <person name="Lopes M.R."/>
            <person name="Hittinger C.T."/>
            <person name="Goker M."/>
            <person name="Salamov A."/>
            <person name="Wisecaver J."/>
            <person name="Long T.M."/>
            <person name="Aerts A.L."/>
            <person name="Barry K."/>
            <person name="Choi C."/>
            <person name="Clum A."/>
            <person name="Coughlan A.Y."/>
            <person name="Deshpande S."/>
            <person name="Douglass A.P."/>
            <person name="Hanson S.J."/>
            <person name="Klenk H.-P."/>
            <person name="Labutti K."/>
            <person name="Lapidus A."/>
            <person name="Lindquist E."/>
            <person name="Lipzen A."/>
            <person name="Meier-Kolthoff J.P."/>
            <person name="Ohm R.A."/>
            <person name="Otillar R.P."/>
            <person name="Pangilinan J."/>
            <person name="Peng Y."/>
            <person name="Rokas A."/>
            <person name="Rosa C.A."/>
            <person name="Scheuner C."/>
            <person name="Sibirny A.A."/>
            <person name="Slot J.C."/>
            <person name="Stielow J.B."/>
            <person name="Sun H."/>
            <person name="Kurtzman C.P."/>
            <person name="Blackwell M."/>
            <person name="Grigoriev I.V."/>
            <person name="Jeffries T.W."/>
        </authorList>
    </citation>
    <scope>NUCLEOTIDE SEQUENCE [LARGE SCALE GENOMIC DNA]</scope>
    <source>
        <strain evidence="5">DSM 1968</strain>
    </source>
</reference>
<dbReference type="GO" id="GO:0000398">
    <property type="term" value="P:mRNA splicing, via spliceosome"/>
    <property type="evidence" value="ECO:0007669"/>
    <property type="project" value="TreeGrafter"/>
</dbReference>
<evidence type="ECO:0000313" key="4">
    <source>
        <dbReference type="EMBL" id="ODV61517.1"/>
    </source>
</evidence>
<dbReference type="Gene3D" id="3.30.70.870">
    <property type="entry name" value="Elongation Factor G (Translational Gtpase), domain 3"/>
    <property type="match status" value="1"/>
</dbReference>
<dbReference type="CDD" id="cd04090">
    <property type="entry name" value="EF2_II_snRNP"/>
    <property type="match status" value="1"/>
</dbReference>
<dbReference type="FunFam" id="3.30.70.870:FF:000002">
    <property type="entry name" value="Translation elongation factor 2"/>
    <property type="match status" value="1"/>
</dbReference>
<dbReference type="InterPro" id="IPR020568">
    <property type="entry name" value="Ribosomal_Su5_D2-typ_SF"/>
</dbReference>
<dbReference type="SUPFAM" id="SSF52540">
    <property type="entry name" value="P-loop containing nucleoside triphosphate hydrolases"/>
    <property type="match status" value="1"/>
</dbReference>